<accession>A0A6J8EB69</accession>
<organism evidence="2 3">
    <name type="scientific">Mytilus coruscus</name>
    <name type="common">Sea mussel</name>
    <dbReference type="NCBI Taxonomy" id="42192"/>
    <lineage>
        <taxon>Eukaryota</taxon>
        <taxon>Metazoa</taxon>
        <taxon>Spiralia</taxon>
        <taxon>Lophotrochozoa</taxon>
        <taxon>Mollusca</taxon>
        <taxon>Bivalvia</taxon>
        <taxon>Autobranchia</taxon>
        <taxon>Pteriomorphia</taxon>
        <taxon>Mytilida</taxon>
        <taxon>Mytiloidea</taxon>
        <taxon>Mytilidae</taxon>
        <taxon>Mytilinae</taxon>
        <taxon>Mytilus</taxon>
    </lineage>
</organism>
<proteinExistence type="predicted"/>
<gene>
    <name evidence="2" type="ORF">MCOR_50378</name>
</gene>
<feature type="compositionally biased region" description="Basic residues" evidence="1">
    <location>
        <begin position="155"/>
        <end position="164"/>
    </location>
</feature>
<evidence type="ECO:0000256" key="1">
    <source>
        <dbReference type="SAM" id="MobiDB-lite"/>
    </source>
</evidence>
<sequence length="211" mass="24365">MSSQSSQKRKFLTPFISPLTTGVKKLSENPTIIQKQYRNRSISEGRRISSKNEYRYNNCQPKSPKRTLYIFKEPLENAEIVKNEGTSKREKRYLIQPAIAEKNKPESTICEITEDSAHIPPYNIDTWLNESAKITGTNSSVSPHRRARESCHQHSSSKKGKIPRKTAATERQVKLNVLCSILKMKNELQIIRNRREKLCGNLKENTTYQEE</sequence>
<dbReference type="OrthoDB" id="6076045at2759"/>
<dbReference type="Proteomes" id="UP000507470">
    <property type="component" value="Unassembled WGS sequence"/>
</dbReference>
<reference evidence="2 3" key="1">
    <citation type="submission" date="2020-06" db="EMBL/GenBank/DDBJ databases">
        <authorList>
            <person name="Li R."/>
            <person name="Bekaert M."/>
        </authorList>
    </citation>
    <scope>NUCLEOTIDE SEQUENCE [LARGE SCALE GENOMIC DNA]</scope>
    <source>
        <strain evidence="3">wild</strain>
    </source>
</reference>
<feature type="region of interest" description="Disordered" evidence="1">
    <location>
        <begin position="135"/>
        <end position="167"/>
    </location>
</feature>
<evidence type="ECO:0000313" key="2">
    <source>
        <dbReference type="EMBL" id="CAC5417904.1"/>
    </source>
</evidence>
<evidence type="ECO:0000313" key="3">
    <source>
        <dbReference type="Proteomes" id="UP000507470"/>
    </source>
</evidence>
<dbReference type="AlphaFoldDB" id="A0A6J8EB69"/>
<dbReference type="EMBL" id="CACVKT020008819">
    <property type="protein sequence ID" value="CAC5417904.1"/>
    <property type="molecule type" value="Genomic_DNA"/>
</dbReference>
<protein>
    <submittedName>
        <fullName evidence="2">Uncharacterized protein</fullName>
    </submittedName>
</protein>
<keyword evidence="3" id="KW-1185">Reference proteome</keyword>
<name>A0A6J8EB69_MYTCO</name>